<dbReference type="AlphaFoldDB" id="A0A0G3H3X9"/>
<gene>
    <name evidence="2" type="ORF">CMUST_07365</name>
</gene>
<evidence type="ECO:0008006" key="4">
    <source>
        <dbReference type="Google" id="ProtNLM"/>
    </source>
</evidence>
<dbReference type="KEGG" id="cmv:CMUST_07365"/>
<sequence>MSFIKKIKKVLKLTDNEYGEQITDSALDGATSVAESVAGEEHADKIQSGREFIDGKIGQKDAQ</sequence>
<organism evidence="2 3">
    <name type="scientific">Corynebacterium mustelae</name>
    <dbReference type="NCBI Taxonomy" id="571915"/>
    <lineage>
        <taxon>Bacteria</taxon>
        <taxon>Bacillati</taxon>
        <taxon>Actinomycetota</taxon>
        <taxon>Actinomycetes</taxon>
        <taxon>Mycobacteriales</taxon>
        <taxon>Corynebacteriaceae</taxon>
        <taxon>Corynebacterium</taxon>
    </lineage>
</organism>
<evidence type="ECO:0000313" key="2">
    <source>
        <dbReference type="EMBL" id="AKK05802.1"/>
    </source>
</evidence>
<name>A0A0G3H3X9_9CORY</name>
<proteinExistence type="predicted"/>
<dbReference type="PATRIC" id="fig|571915.4.peg.1572"/>
<accession>A0A0G3H3X9</accession>
<protein>
    <recommendedName>
        <fullName evidence="4">Antitoxin protein</fullName>
    </recommendedName>
</protein>
<feature type="region of interest" description="Disordered" evidence="1">
    <location>
        <begin position="38"/>
        <end position="63"/>
    </location>
</feature>
<keyword evidence="3" id="KW-1185">Reference proteome</keyword>
<evidence type="ECO:0000256" key="1">
    <source>
        <dbReference type="SAM" id="MobiDB-lite"/>
    </source>
</evidence>
<dbReference type="OrthoDB" id="3267972at2"/>
<reference evidence="2 3" key="1">
    <citation type="journal article" date="2015" name="Genome Announc.">
        <title>Complete Genome Sequence of the Type Strain Corynebacterium mustelae DSM 45274, Isolated from Various Tissues of a Male Ferret with Lethal Sepsis.</title>
        <authorList>
            <person name="Ruckert C."/>
            <person name="Eimer J."/>
            <person name="Winkler A."/>
            <person name="Tauch A."/>
        </authorList>
    </citation>
    <scope>NUCLEOTIDE SEQUENCE [LARGE SCALE GENOMIC DNA]</scope>
    <source>
        <strain evidence="2 3">DSM 45274</strain>
    </source>
</reference>
<dbReference type="RefSeq" id="WP_047261942.1">
    <property type="nucleotide sequence ID" value="NZ_CP011542.1"/>
</dbReference>
<feature type="compositionally biased region" description="Basic and acidic residues" evidence="1">
    <location>
        <begin position="39"/>
        <end position="63"/>
    </location>
</feature>
<dbReference type="Proteomes" id="UP000035199">
    <property type="component" value="Chromosome"/>
</dbReference>
<dbReference type="EMBL" id="CP011542">
    <property type="protein sequence ID" value="AKK05802.1"/>
    <property type="molecule type" value="Genomic_DNA"/>
</dbReference>
<reference evidence="3" key="2">
    <citation type="submission" date="2015-05" db="EMBL/GenBank/DDBJ databases">
        <title>Complete genome sequence of Corynebacterium mustelae DSM 45274, isolated from various tissues of a male ferret with lethal sepsis.</title>
        <authorList>
            <person name="Ruckert C."/>
            <person name="Albersmeier A."/>
            <person name="Winkler A."/>
            <person name="Tauch A."/>
        </authorList>
    </citation>
    <scope>NUCLEOTIDE SEQUENCE [LARGE SCALE GENOMIC DNA]</scope>
    <source>
        <strain evidence="3">DSM 45274</strain>
    </source>
</reference>
<evidence type="ECO:0000313" key="3">
    <source>
        <dbReference type="Proteomes" id="UP000035199"/>
    </source>
</evidence>